<dbReference type="Gene3D" id="3.20.20.450">
    <property type="entry name" value="EAL domain"/>
    <property type="match status" value="1"/>
</dbReference>
<dbReference type="Pfam" id="PF00990">
    <property type="entry name" value="GGDEF"/>
    <property type="match status" value="1"/>
</dbReference>
<dbReference type="SMART" id="SM00267">
    <property type="entry name" value="GGDEF"/>
    <property type="match status" value="1"/>
</dbReference>
<organism evidence="4 5">
    <name type="scientific">Pseudoalteromonas tunicata D2</name>
    <dbReference type="NCBI Taxonomy" id="87626"/>
    <lineage>
        <taxon>Bacteria</taxon>
        <taxon>Pseudomonadati</taxon>
        <taxon>Pseudomonadota</taxon>
        <taxon>Gammaproteobacteria</taxon>
        <taxon>Alteromonadales</taxon>
        <taxon>Pseudoalteromonadaceae</taxon>
        <taxon>Pseudoalteromonas</taxon>
    </lineage>
</organism>
<reference evidence="4 5" key="1">
    <citation type="submission" date="2006-02" db="EMBL/GenBank/DDBJ databases">
        <authorList>
            <person name="Moran M.A."/>
            <person name="Kjelleberg S."/>
            <person name="Egan S."/>
            <person name="Saunders N."/>
            <person name="Thomas T."/>
            <person name="Ferriera S."/>
            <person name="Johnson J."/>
            <person name="Kravitz S."/>
            <person name="Halpern A."/>
            <person name="Remington K."/>
            <person name="Beeson K."/>
            <person name="Tran B."/>
            <person name="Rogers Y.-H."/>
            <person name="Friedman R."/>
            <person name="Venter J.C."/>
        </authorList>
    </citation>
    <scope>NUCLEOTIDE SEQUENCE [LARGE SCALE GENOMIC DNA]</scope>
    <source>
        <strain evidence="4 5">D2</strain>
    </source>
</reference>
<dbReference type="Pfam" id="PF01590">
    <property type="entry name" value="GAF"/>
    <property type="match status" value="1"/>
</dbReference>
<dbReference type="PROSITE" id="PS50887">
    <property type="entry name" value="GGDEF"/>
    <property type="match status" value="1"/>
</dbReference>
<dbReference type="EMBL" id="AAOH01000013">
    <property type="protein sequence ID" value="EAR26513.1"/>
    <property type="molecule type" value="Genomic_DNA"/>
</dbReference>
<evidence type="ECO:0000259" key="3">
    <source>
        <dbReference type="PROSITE" id="PS50887"/>
    </source>
</evidence>
<dbReference type="InterPro" id="IPR050706">
    <property type="entry name" value="Cyclic-di-GMP_PDE-like"/>
</dbReference>
<evidence type="ECO:0000259" key="2">
    <source>
        <dbReference type="PROSITE" id="PS50883"/>
    </source>
</evidence>
<comment type="caution">
    <text evidence="4">The sequence shown here is derived from an EMBL/GenBank/DDBJ whole genome shotgun (WGS) entry which is preliminary data.</text>
</comment>
<dbReference type="CDD" id="cd01948">
    <property type="entry name" value="EAL"/>
    <property type="match status" value="1"/>
</dbReference>
<dbReference type="PANTHER" id="PTHR33121">
    <property type="entry name" value="CYCLIC DI-GMP PHOSPHODIESTERASE PDEF"/>
    <property type="match status" value="1"/>
</dbReference>
<dbReference type="Proteomes" id="UP000006201">
    <property type="component" value="Unassembled WGS sequence"/>
</dbReference>
<dbReference type="InterPro" id="IPR000160">
    <property type="entry name" value="GGDEF_dom"/>
</dbReference>
<evidence type="ECO:0000313" key="4">
    <source>
        <dbReference type="EMBL" id="EAR26513.1"/>
    </source>
</evidence>
<dbReference type="SUPFAM" id="SSF55781">
    <property type="entry name" value="GAF domain-like"/>
    <property type="match status" value="2"/>
</dbReference>
<dbReference type="NCBIfam" id="TIGR00254">
    <property type="entry name" value="GGDEF"/>
    <property type="match status" value="1"/>
</dbReference>
<dbReference type="AlphaFoldDB" id="A4CFH5"/>
<dbReference type="eggNOG" id="COG5001">
    <property type="taxonomic scope" value="Bacteria"/>
</dbReference>
<feature type="domain" description="GGDEF" evidence="3">
    <location>
        <begin position="402"/>
        <end position="535"/>
    </location>
</feature>
<dbReference type="InterPro" id="IPR035919">
    <property type="entry name" value="EAL_sf"/>
</dbReference>
<dbReference type="GO" id="GO:0071111">
    <property type="term" value="F:cyclic-guanylate-specific phosphodiesterase activity"/>
    <property type="evidence" value="ECO:0007669"/>
    <property type="project" value="InterPro"/>
</dbReference>
<dbReference type="InterPro" id="IPR029016">
    <property type="entry name" value="GAF-like_dom_sf"/>
</dbReference>
<proteinExistence type="predicted"/>
<gene>
    <name evidence="4" type="ORF">PTD2_22567</name>
</gene>
<dbReference type="SMART" id="SM00052">
    <property type="entry name" value="EAL"/>
    <property type="match status" value="1"/>
</dbReference>
<dbReference type="InterPro" id="IPR003018">
    <property type="entry name" value="GAF"/>
</dbReference>
<dbReference type="SUPFAM" id="SSF55073">
    <property type="entry name" value="Nucleotide cyclase"/>
    <property type="match status" value="1"/>
</dbReference>
<dbReference type="HOGENOM" id="CLU_000445_70_20_6"/>
<dbReference type="SUPFAM" id="SSF141868">
    <property type="entry name" value="EAL domain-like"/>
    <property type="match status" value="1"/>
</dbReference>
<dbReference type="InterPro" id="IPR043128">
    <property type="entry name" value="Rev_trsase/Diguanyl_cyclase"/>
</dbReference>
<dbReference type="FunFam" id="3.30.70.270:FF:000001">
    <property type="entry name" value="Diguanylate cyclase domain protein"/>
    <property type="match status" value="1"/>
</dbReference>
<dbReference type="PANTHER" id="PTHR33121:SF70">
    <property type="entry name" value="SIGNALING PROTEIN YKOW"/>
    <property type="match status" value="1"/>
</dbReference>
<name>A4CFH5_9GAMM</name>
<feature type="domain" description="EAL" evidence="2">
    <location>
        <begin position="544"/>
        <end position="794"/>
    </location>
</feature>
<dbReference type="Pfam" id="PF00563">
    <property type="entry name" value="EAL"/>
    <property type="match status" value="1"/>
</dbReference>
<evidence type="ECO:0000256" key="1">
    <source>
        <dbReference type="ARBA" id="ARBA00001946"/>
    </source>
</evidence>
<protein>
    <submittedName>
        <fullName evidence="4">Putative orphan protein putative GGDEF protein</fullName>
    </submittedName>
</protein>
<dbReference type="RefSeq" id="WP_009840471.1">
    <property type="nucleotide sequence ID" value="NZ_CH959301.1"/>
</dbReference>
<dbReference type="SMART" id="SM00065">
    <property type="entry name" value="GAF"/>
    <property type="match status" value="1"/>
</dbReference>
<accession>A4CFH5</accession>
<dbReference type="STRING" id="87626.PTD2_22567"/>
<comment type="cofactor">
    <cofactor evidence="1">
        <name>Mg(2+)</name>
        <dbReference type="ChEBI" id="CHEBI:18420"/>
    </cofactor>
</comment>
<dbReference type="CDD" id="cd01949">
    <property type="entry name" value="GGDEF"/>
    <property type="match status" value="1"/>
</dbReference>
<dbReference type="OrthoDB" id="9804951at2"/>
<dbReference type="Gene3D" id="3.30.70.270">
    <property type="match status" value="1"/>
</dbReference>
<evidence type="ECO:0000313" key="5">
    <source>
        <dbReference type="Proteomes" id="UP000006201"/>
    </source>
</evidence>
<dbReference type="Gene3D" id="3.30.450.40">
    <property type="match status" value="2"/>
</dbReference>
<dbReference type="PROSITE" id="PS50883">
    <property type="entry name" value="EAL"/>
    <property type="match status" value="1"/>
</dbReference>
<keyword evidence="5" id="KW-1185">Reference proteome</keyword>
<dbReference type="InterPro" id="IPR001633">
    <property type="entry name" value="EAL_dom"/>
</dbReference>
<sequence>MQKNPPVRLPLSSQVSLLQQQSQQLSIINQFSLSLIEINELNELFHTVTTKVVSQLGFVDCVIYLCDQQKQVLNQVAAMGDNLLDDQYVIKQHAIPIDVGITGYVAKTGQALLIDDLSNDPRYLADARPALSELCVPLIYDHQVIGVIDCEHPKSHYFSAAHLEILTTVASMLSAKINQCQILSDLKDTVNQLNDAQKLEKGMLQIANLTYQSSNLDLFYQDLHKIVKSLINAENLFIALYDKKANVLDIPYIVEAGVRNQANKKFKTNQISETASVFLIKSNTSLVLNQKQYLDHISQGHFKLVGELPHSWLGVPFDINSACSGIVVVQSYDTTHTYTQHDLEILTYISRQISLVINRELTRQSLEHKVMHDELTGLANRVLLIDRLNQAITRLARQTYSTMHALLYLDFDRFKIINDTLGHQVGDKFLIQICLLISSCIRQSDTLARLGGDEFAILMEDIHSQNEVKLLVERIHLALKEPIEIDGNLLQGSTSIGIAFACHETDAAYKILQRADAAMYEAKSLGRGQVQYFSESMRAKLKGAALLETDIQRGIQQHEFELYYQPIFRIHDQHVIAFEALVRWHHPDKGFVSPNDFIPIAEDTGQIIQLDLYLLEQAAKQIQLWQQQTDTLFRVTVNVSSRHFANLEFVSFIDRLYRTYQLRSGSLCIEITESGLIENLSLATKIIEGLAPHQVKLCLDDFGTGYSALGYLHQLPIHILKIDKSFIDHLQNGQNHPLVEAILTLAQSLNLEVVAEGIEFQSQLEVLIQTSCTFGQGFLIAKPMPANEAIGYLS</sequence>
<dbReference type="InterPro" id="IPR029787">
    <property type="entry name" value="Nucleotide_cyclase"/>
</dbReference>